<dbReference type="PANTHER" id="PTHR30249">
    <property type="entry name" value="PUTATIVE SEROTONIN TRANSPORTER"/>
    <property type="match status" value="1"/>
</dbReference>
<keyword evidence="3 5" id="KW-1133">Transmembrane helix</keyword>
<keyword evidence="7" id="KW-1185">Reference proteome</keyword>
<organism evidence="6 7">
    <name type="scientific">Intestinicryptomonas porci</name>
    <dbReference type="NCBI Taxonomy" id="2926320"/>
    <lineage>
        <taxon>Bacteria</taxon>
        <taxon>Pseudomonadati</taxon>
        <taxon>Verrucomicrobiota</taxon>
        <taxon>Opitutia</taxon>
        <taxon>Opitutales</taxon>
        <taxon>Intestinicryptomonaceae</taxon>
        <taxon>Intestinicryptomonas</taxon>
    </lineage>
</organism>
<proteinExistence type="predicted"/>
<feature type="transmembrane region" description="Helical" evidence="5">
    <location>
        <begin position="150"/>
        <end position="173"/>
    </location>
</feature>
<evidence type="ECO:0000256" key="4">
    <source>
        <dbReference type="ARBA" id="ARBA00023136"/>
    </source>
</evidence>
<dbReference type="EMBL" id="JALBUT010000008">
    <property type="protein sequence ID" value="MDX8415991.1"/>
    <property type="molecule type" value="Genomic_DNA"/>
</dbReference>
<protein>
    <submittedName>
        <fullName evidence="6">LrgB family protein</fullName>
    </submittedName>
</protein>
<dbReference type="RefSeq" id="WP_370397445.1">
    <property type="nucleotide sequence ID" value="NZ_JALBUT010000008.1"/>
</dbReference>
<comment type="caution">
    <text evidence="6">The sequence shown here is derived from an EMBL/GenBank/DDBJ whole genome shotgun (WGS) entry which is preliminary data.</text>
</comment>
<reference evidence="6 7" key="1">
    <citation type="submission" date="2022-03" db="EMBL/GenBank/DDBJ databases">
        <title>Novel taxa within the pig intestine.</title>
        <authorList>
            <person name="Wylensek D."/>
            <person name="Bishof K."/>
            <person name="Afrizal A."/>
            <person name="Clavel T."/>
        </authorList>
    </citation>
    <scope>NUCLEOTIDE SEQUENCE [LARGE SCALE GENOMIC DNA]</scope>
    <source>
        <strain evidence="6 7">CLA-KB-P66</strain>
    </source>
</reference>
<accession>A0ABU4WIY6</accession>
<name>A0ABU4WIY6_9BACT</name>
<feature type="transmembrane region" description="Helical" evidence="5">
    <location>
        <begin position="12"/>
        <end position="30"/>
    </location>
</feature>
<dbReference type="PANTHER" id="PTHR30249:SF0">
    <property type="entry name" value="PLASTIDAL GLYCOLATE_GLYCERATE TRANSLOCATOR 1, CHLOROPLASTIC"/>
    <property type="match status" value="1"/>
</dbReference>
<gene>
    <name evidence="6" type="ORF">MOX91_07365</name>
</gene>
<evidence type="ECO:0000256" key="3">
    <source>
        <dbReference type="ARBA" id="ARBA00022989"/>
    </source>
</evidence>
<evidence type="ECO:0000256" key="1">
    <source>
        <dbReference type="ARBA" id="ARBA00004141"/>
    </source>
</evidence>
<evidence type="ECO:0000313" key="6">
    <source>
        <dbReference type="EMBL" id="MDX8415991.1"/>
    </source>
</evidence>
<feature type="transmembrane region" description="Helical" evidence="5">
    <location>
        <begin position="97"/>
        <end position="120"/>
    </location>
</feature>
<feature type="transmembrane region" description="Helical" evidence="5">
    <location>
        <begin position="37"/>
        <end position="56"/>
    </location>
</feature>
<sequence>MKEYFESDFFIALAGICSTIVAFSFAKFLGRAKLLRFMPPIIVSSLIIILAIENTSATYEGYAKGGDLIVYLLYPATVALAYPLYKNTKLIRLNALEVFCATLVSTFTSVFSIFVIASFMELGEDIINSISSKCVTTPVAIEISKMTGGILGITVASVFVSGIFGGTFGHGLLKMFGIKDDISIGLAIGSTSHVIGTAKCMQVSEKQAAMSALVLILTAVFTTFLLFILQT</sequence>
<feature type="transmembrane region" description="Helical" evidence="5">
    <location>
        <begin position="208"/>
        <end position="229"/>
    </location>
</feature>
<dbReference type="Pfam" id="PF04172">
    <property type="entry name" value="LrgB"/>
    <property type="match status" value="1"/>
</dbReference>
<keyword evidence="4 5" id="KW-0472">Membrane</keyword>
<feature type="transmembrane region" description="Helical" evidence="5">
    <location>
        <begin position="68"/>
        <end position="85"/>
    </location>
</feature>
<dbReference type="InterPro" id="IPR007300">
    <property type="entry name" value="CidB/LrgB"/>
</dbReference>
<keyword evidence="2 5" id="KW-0812">Transmembrane</keyword>
<comment type="subcellular location">
    <subcellularLocation>
        <location evidence="1">Membrane</location>
        <topology evidence="1">Multi-pass membrane protein</topology>
    </subcellularLocation>
</comment>
<evidence type="ECO:0000256" key="5">
    <source>
        <dbReference type="SAM" id="Phobius"/>
    </source>
</evidence>
<evidence type="ECO:0000313" key="7">
    <source>
        <dbReference type="Proteomes" id="UP001275932"/>
    </source>
</evidence>
<dbReference type="Proteomes" id="UP001275932">
    <property type="component" value="Unassembled WGS sequence"/>
</dbReference>
<evidence type="ECO:0000256" key="2">
    <source>
        <dbReference type="ARBA" id="ARBA00022692"/>
    </source>
</evidence>